<comment type="caution">
    <text evidence="2">The sequence shown here is derived from an EMBL/GenBank/DDBJ whole genome shotgun (WGS) entry which is preliminary data.</text>
</comment>
<reference evidence="2" key="1">
    <citation type="submission" date="2022-09" db="EMBL/GenBank/DDBJ databases">
        <authorList>
            <person name="Orihara K."/>
        </authorList>
    </citation>
    <scope>NUCLEOTIDE SEQUENCE</scope>
    <source>
        <strain evidence="3">YIT 13057</strain>
        <strain evidence="2">YIT 13062</strain>
    </source>
</reference>
<gene>
    <name evidence="3" type="ORF">OB936_06560</name>
    <name evidence="2" type="ORF">OB951_07425</name>
</gene>
<evidence type="ECO:0000313" key="4">
    <source>
        <dbReference type="Proteomes" id="UP001161916"/>
    </source>
</evidence>
<dbReference type="EMBL" id="JAOPMH010000007">
    <property type="protein sequence ID" value="MDH7890420.1"/>
    <property type="molecule type" value="Genomic_DNA"/>
</dbReference>
<dbReference type="AlphaFoldDB" id="A0AA43T6B0"/>
<dbReference type="Proteomes" id="UP001161916">
    <property type="component" value="Unassembled WGS sequence"/>
</dbReference>
<evidence type="ECO:0000256" key="1">
    <source>
        <dbReference type="SAM" id="MobiDB-lite"/>
    </source>
</evidence>
<dbReference type="RefSeq" id="WP_154303967.1">
    <property type="nucleotide sequence ID" value="NZ_CP026729.1"/>
</dbReference>
<protein>
    <submittedName>
        <fullName evidence="2">Uncharacterized protein</fullName>
    </submittedName>
</protein>
<organism evidence="2 4">
    <name type="scientific">Bifidobacterium catenulatum subsp. kashiwanohense</name>
    <dbReference type="NCBI Taxonomy" id="630129"/>
    <lineage>
        <taxon>Bacteria</taxon>
        <taxon>Bacillati</taxon>
        <taxon>Actinomycetota</taxon>
        <taxon>Actinomycetes</taxon>
        <taxon>Bifidobacteriales</taxon>
        <taxon>Bifidobacteriaceae</taxon>
        <taxon>Bifidobacterium</taxon>
    </lineage>
</organism>
<reference evidence="2" key="2">
    <citation type="journal article" date="2023" name="Gut Microbes">
        <title>Characterization of Bifidobacterium kashiwanohense that utilizes both milk- and plant-derived oligosaccharides.</title>
        <authorList>
            <person name="Orihara K."/>
            <person name="Yahagi K."/>
            <person name="Saito Y."/>
            <person name="Watanabe Y."/>
            <person name="Sasai T."/>
            <person name="Hara T."/>
            <person name="Tsukuda N."/>
            <person name="Oki K."/>
            <person name="Fujimoto J."/>
            <person name="Matsuki T."/>
        </authorList>
    </citation>
    <scope>NUCLEOTIDE SEQUENCE</scope>
    <source>
        <strain evidence="3">YIT 13057</strain>
        <strain evidence="2">YIT 13062</strain>
    </source>
</reference>
<evidence type="ECO:0000313" key="2">
    <source>
        <dbReference type="EMBL" id="MDH7890420.1"/>
    </source>
</evidence>
<proteinExistence type="predicted"/>
<evidence type="ECO:0000313" key="3">
    <source>
        <dbReference type="EMBL" id="MDH7899861.1"/>
    </source>
</evidence>
<dbReference type="Proteomes" id="UP001157379">
    <property type="component" value="Unassembled WGS sequence"/>
</dbReference>
<feature type="region of interest" description="Disordered" evidence="1">
    <location>
        <begin position="1"/>
        <end position="29"/>
    </location>
</feature>
<accession>A0AA43T6B0</accession>
<sequence>MKKKNGHGDTSLDTAVSSKKGDFNTPSVNPFFQKENGGLKYNISKPPFCAARPIATVLL</sequence>
<name>A0AA43T6B0_9BIFI</name>
<dbReference type="EMBL" id="JAOPMD010000014">
    <property type="protein sequence ID" value="MDH7899861.1"/>
    <property type="molecule type" value="Genomic_DNA"/>
</dbReference>